<proteinExistence type="predicted"/>
<sequence>MLYIFGGLPGTGKTELSRFLAARIGATFLRIDSIEQTLRDVGYTNLYDQGYQIAFKLALDNLRIGMPVVADSTNPVEESRRSWRDVAYQAGCEYREIEVTCSARDEHKDRVETRNSDIPTLKLPDWKSVVSREYDPWTTPRITIDTAGKTTEESKKELLDLLKVN</sequence>
<comment type="caution">
    <text evidence="1">The sequence shown here is derived from an EMBL/GenBank/DDBJ whole genome shotgun (WGS) entry which is preliminary data.</text>
</comment>
<keyword evidence="1" id="KW-0808">Transferase</keyword>
<gene>
    <name evidence="1" type="ORF">GCM10011357_35860</name>
</gene>
<accession>A0ABQ1RTE2</accession>
<organism evidence="1 2">
    <name type="scientific">Lacimicrobium alkaliphilum</name>
    <dbReference type="NCBI Taxonomy" id="1526571"/>
    <lineage>
        <taxon>Bacteria</taxon>
        <taxon>Pseudomonadati</taxon>
        <taxon>Pseudomonadota</taxon>
        <taxon>Gammaproteobacteria</taxon>
        <taxon>Alteromonadales</taxon>
        <taxon>Alteromonadaceae</taxon>
        <taxon>Lacimicrobium</taxon>
    </lineage>
</organism>
<dbReference type="PANTHER" id="PTHR37807:SF3">
    <property type="entry name" value="OS07G0160300 PROTEIN"/>
    <property type="match status" value="1"/>
</dbReference>
<keyword evidence="1" id="KW-0418">Kinase</keyword>
<dbReference type="SUPFAM" id="SSF52540">
    <property type="entry name" value="P-loop containing nucleoside triphosphate hydrolases"/>
    <property type="match status" value="1"/>
</dbReference>
<dbReference type="EMBL" id="BMGJ01000020">
    <property type="protein sequence ID" value="GGD77596.1"/>
    <property type="molecule type" value="Genomic_DNA"/>
</dbReference>
<evidence type="ECO:0000313" key="1">
    <source>
        <dbReference type="EMBL" id="GGD77596.1"/>
    </source>
</evidence>
<reference evidence="2" key="1">
    <citation type="journal article" date="2019" name="Int. J. Syst. Evol. Microbiol.">
        <title>The Global Catalogue of Microorganisms (GCM) 10K type strain sequencing project: providing services to taxonomists for standard genome sequencing and annotation.</title>
        <authorList>
            <consortium name="The Broad Institute Genomics Platform"/>
            <consortium name="The Broad Institute Genome Sequencing Center for Infectious Disease"/>
            <person name="Wu L."/>
            <person name="Ma J."/>
        </authorList>
    </citation>
    <scope>NUCLEOTIDE SEQUENCE [LARGE SCALE GENOMIC DNA]</scope>
    <source>
        <strain evidence="2">CGMCC 1.12923</strain>
    </source>
</reference>
<name>A0ABQ1RTE2_9ALTE</name>
<protein>
    <submittedName>
        <fullName evidence="1">Kinase</fullName>
    </submittedName>
</protein>
<dbReference type="Proteomes" id="UP000614272">
    <property type="component" value="Unassembled WGS sequence"/>
</dbReference>
<dbReference type="Gene3D" id="3.40.50.300">
    <property type="entry name" value="P-loop containing nucleotide triphosphate hydrolases"/>
    <property type="match status" value="1"/>
</dbReference>
<keyword evidence="2" id="KW-1185">Reference proteome</keyword>
<dbReference type="InterPro" id="IPR027417">
    <property type="entry name" value="P-loop_NTPase"/>
</dbReference>
<dbReference type="PANTHER" id="PTHR37807">
    <property type="entry name" value="OS07G0160300 PROTEIN"/>
    <property type="match status" value="1"/>
</dbReference>
<dbReference type="Pfam" id="PF13671">
    <property type="entry name" value="AAA_33"/>
    <property type="match status" value="1"/>
</dbReference>
<evidence type="ECO:0000313" key="2">
    <source>
        <dbReference type="Proteomes" id="UP000614272"/>
    </source>
</evidence>
<dbReference type="GO" id="GO:0016301">
    <property type="term" value="F:kinase activity"/>
    <property type="evidence" value="ECO:0007669"/>
    <property type="project" value="UniProtKB-KW"/>
</dbReference>